<evidence type="ECO:0000313" key="1">
    <source>
        <dbReference type="EMBL" id="GAA4816498.1"/>
    </source>
</evidence>
<sequence length="1046" mass="114653">MPRGGSRAVLSETDGKMTVPHLGGSLLNSPTQLATQIRFHLGSLGETNAHHPFEQLCLGLTRRRLVSNVIPATGPVAAGGDGGRDAESFWSMLAKELPDTSFFTALATEEAVVLAVTAQRDNVPSKVRADLSKICGNGEPVDRVIYFTITPVDTAKRHELQAHARNKYSIGLEIWDAQAIANELASPDLFYLAVDFLHVPSTLAPERDEADGDLPEWYVETRDEWRTRSEHVGSMGEFLDLREALRFSSFNLEVRADLPDWLGSARALRDAARSDASVINRIDYEIIIATAFGLNTLKPVDGALREYFDRLASRPTDSGVLVDAITLLRLAQANQPRGETTVTVQEVAGWADNLQAILGRELAAAPGENTRVSLLGTAAMLALGPREFTTDDLDELTVAGPRMFDIYHEMSEAKREGRPLSASPEIGELRDLDAAMAHLVDLVTSLPEAPMAPLEQLMSIFDLTAPALIDHPDYFRVRSALDDATVEREGKAAAGDRTQSRAVALLQADRPLDALREIHAAKLNWLNGDAAEGAAIMMLLASKVYSDLGFALAAKQYAMSAASIAKGTDDPGLAVLVARGIILTATYEHQAGQWLTATHTFRIGIWAQSQLAGDSWSFERYPYFENMVVDQCFIIRTAAALRPAVLSVIDPVVQSTNLDALVEPMLETVAGVEPLDERASVDSADRSGLGRPFSDVGAVREYSWAALGNVWVVTTPNDRAHVLAAERFVAATQIVLAELAAEDLLLVPGEICVEIEVSDSRMASEEVFLRAGERDPGASGHRVRLTRGGALAVDADQLEVVSAAIQVLVTQSLLGRPALTAMLERTFERGLPHMLTCVRPYDELVDLHKDEVYEEIRVLSAGILEPGRRRSPQPPPELTPRLPAHAAAYDHTAALEAIEDRYEMLLRPVRLTLPRLAAHSRFMGLVSDLRAEGWKDWHLLTAIANIVVNKRAVSRGLNMTRSITQADIDKFRTIMEEDERSDDAETPADAFTEDQMWFHLANAAATTARRLGLELRLARFEPRSFLSVLGDRFNYWDDDVDHEPIL</sequence>
<organism evidence="1 2">
    <name type="scientific">Tomitella cavernea</name>
    <dbReference type="NCBI Taxonomy" id="1387982"/>
    <lineage>
        <taxon>Bacteria</taxon>
        <taxon>Bacillati</taxon>
        <taxon>Actinomycetota</taxon>
        <taxon>Actinomycetes</taxon>
        <taxon>Mycobacteriales</taxon>
        <taxon>Tomitella</taxon>
    </lineage>
</organism>
<dbReference type="EMBL" id="BAABKQ010000001">
    <property type="protein sequence ID" value="GAA4816498.1"/>
    <property type="molecule type" value="Genomic_DNA"/>
</dbReference>
<proteinExistence type="predicted"/>
<dbReference type="Proteomes" id="UP001500839">
    <property type="component" value="Unassembled WGS sequence"/>
</dbReference>
<protein>
    <submittedName>
        <fullName evidence="1">Uncharacterized protein</fullName>
    </submittedName>
</protein>
<keyword evidence="2" id="KW-1185">Reference proteome</keyword>
<evidence type="ECO:0000313" key="2">
    <source>
        <dbReference type="Proteomes" id="UP001500839"/>
    </source>
</evidence>
<gene>
    <name evidence="1" type="ORF">GCM10023353_23390</name>
</gene>
<comment type="caution">
    <text evidence="1">The sequence shown here is derived from an EMBL/GenBank/DDBJ whole genome shotgun (WGS) entry which is preliminary data.</text>
</comment>
<name>A0ABP9CQI2_9ACTN</name>
<reference evidence="2" key="1">
    <citation type="journal article" date="2019" name="Int. J. Syst. Evol. Microbiol.">
        <title>The Global Catalogue of Microorganisms (GCM) 10K type strain sequencing project: providing services to taxonomists for standard genome sequencing and annotation.</title>
        <authorList>
            <consortium name="The Broad Institute Genomics Platform"/>
            <consortium name="The Broad Institute Genome Sequencing Center for Infectious Disease"/>
            <person name="Wu L."/>
            <person name="Ma J."/>
        </authorList>
    </citation>
    <scope>NUCLEOTIDE SEQUENCE [LARGE SCALE GENOMIC DNA]</scope>
    <source>
        <strain evidence="2">JCM 18542</strain>
    </source>
</reference>
<accession>A0ABP9CQI2</accession>